<evidence type="ECO:0000256" key="1">
    <source>
        <dbReference type="SAM" id="MobiDB-lite"/>
    </source>
</evidence>
<evidence type="ECO:0008006" key="3">
    <source>
        <dbReference type="Google" id="ProtNLM"/>
    </source>
</evidence>
<protein>
    <recommendedName>
        <fullName evidence="3">F-box protein 42</fullName>
    </recommendedName>
</protein>
<reference evidence="2" key="2">
    <citation type="submission" date="2017-11" db="EMBL/GenBank/DDBJ databases">
        <title>Coralsnake Venomics: Analyses of Venom Gland Transcriptomes and Proteomes of Six Brazilian Taxa.</title>
        <authorList>
            <person name="Aird S.D."/>
            <person name="Jorge da Silva N."/>
            <person name="Qiu L."/>
            <person name="Villar-Briones A."/>
            <person name="Aparecida-Saddi V."/>
            <person name="Campos-Telles M.P."/>
            <person name="Grau M."/>
            <person name="Mikheyev A.S."/>
        </authorList>
    </citation>
    <scope>NUCLEOTIDE SEQUENCE</scope>
    <source>
        <tissue evidence="2">Venom_gland</tissue>
    </source>
</reference>
<dbReference type="PANTHER" id="PTHR46432">
    <property type="entry name" value="F-BOX ONLY PROTEIN 42"/>
    <property type="match status" value="1"/>
</dbReference>
<evidence type="ECO:0000313" key="2">
    <source>
        <dbReference type="EMBL" id="LAB57984.1"/>
    </source>
</evidence>
<dbReference type="AlphaFoldDB" id="A0A2D4PIY8"/>
<dbReference type="InterPro" id="IPR052821">
    <property type="entry name" value="F-box_only_SRC"/>
</dbReference>
<accession>A0A2D4PIY8</accession>
<reference evidence="2" key="1">
    <citation type="submission" date="2017-07" db="EMBL/GenBank/DDBJ databases">
        <authorList>
            <person name="Mikheyev A."/>
            <person name="Grau M."/>
        </authorList>
    </citation>
    <scope>NUCLEOTIDE SEQUENCE</scope>
    <source>
        <tissue evidence="2">Venom_gland</tissue>
    </source>
</reference>
<organism evidence="2">
    <name type="scientific">Micrurus surinamensis</name>
    <name type="common">Surinam coral snake</name>
    <dbReference type="NCBI Taxonomy" id="129470"/>
    <lineage>
        <taxon>Eukaryota</taxon>
        <taxon>Metazoa</taxon>
        <taxon>Chordata</taxon>
        <taxon>Craniata</taxon>
        <taxon>Vertebrata</taxon>
        <taxon>Euteleostomi</taxon>
        <taxon>Lepidosauria</taxon>
        <taxon>Squamata</taxon>
        <taxon>Bifurcata</taxon>
        <taxon>Unidentata</taxon>
        <taxon>Episquamata</taxon>
        <taxon>Toxicofera</taxon>
        <taxon>Serpentes</taxon>
        <taxon>Colubroidea</taxon>
        <taxon>Elapidae</taxon>
        <taxon>Elapinae</taxon>
        <taxon>Micrurus</taxon>
    </lineage>
</organism>
<feature type="compositionally biased region" description="Low complexity" evidence="1">
    <location>
        <begin position="29"/>
        <end position="63"/>
    </location>
</feature>
<dbReference type="PANTHER" id="PTHR46432:SF1">
    <property type="entry name" value="F-BOX ONLY PROTEIN 42"/>
    <property type="match status" value="1"/>
</dbReference>
<feature type="region of interest" description="Disordered" evidence="1">
    <location>
        <begin position="22"/>
        <end position="81"/>
    </location>
</feature>
<dbReference type="GO" id="GO:0019005">
    <property type="term" value="C:SCF ubiquitin ligase complex"/>
    <property type="evidence" value="ECO:0007669"/>
    <property type="project" value="TreeGrafter"/>
</dbReference>
<dbReference type="EMBL" id="IACN01070562">
    <property type="protein sequence ID" value="LAB57984.1"/>
    <property type="molecule type" value="Transcribed_RNA"/>
</dbReference>
<proteinExistence type="predicted"/>
<name>A0A2D4PIY8_MICSU</name>
<sequence length="173" mass="18384">MGAVSPSALRRSLEAVQALSSKALPTLAVRSPPRVSSPGSPSGQSSANPAEAAVPAAARSGSAQGDGHALPPIARRLGHHPPQSLNVGKPLYQSVNCKPMQMYVLDIKEVKGRGRVQWKVFHGSSVVGPPETSLHTVVQGRGEVIIFGGLMDKKQNVKYYPKTNALYFVRAKR</sequence>
<dbReference type="GO" id="GO:1990756">
    <property type="term" value="F:ubiquitin-like ligase-substrate adaptor activity"/>
    <property type="evidence" value="ECO:0007669"/>
    <property type="project" value="TreeGrafter"/>
</dbReference>